<keyword evidence="4" id="KW-1185">Reference proteome</keyword>
<reference evidence="3 4" key="1">
    <citation type="journal article" date="2024" name="Plant J.">
        <title>Genome sequences and population genomics reveal climatic adaptation and genomic divergence between two closely related sweetgum species.</title>
        <authorList>
            <person name="Xu W.Q."/>
            <person name="Ren C.Q."/>
            <person name="Zhang X.Y."/>
            <person name="Comes H.P."/>
            <person name="Liu X.H."/>
            <person name="Li Y.G."/>
            <person name="Kettle C.J."/>
            <person name="Jalonen R."/>
            <person name="Gaisberger H."/>
            <person name="Ma Y.Z."/>
            <person name="Qiu Y.X."/>
        </authorList>
    </citation>
    <scope>NUCLEOTIDE SEQUENCE [LARGE SCALE GENOMIC DNA]</scope>
    <source>
        <strain evidence="3">Hangzhou</strain>
    </source>
</reference>
<dbReference type="AlphaFoldDB" id="A0AAP0RHF1"/>
<evidence type="ECO:0000313" key="3">
    <source>
        <dbReference type="EMBL" id="KAK9276973.1"/>
    </source>
</evidence>
<evidence type="ECO:0000313" key="4">
    <source>
        <dbReference type="Proteomes" id="UP001415857"/>
    </source>
</evidence>
<dbReference type="Proteomes" id="UP001415857">
    <property type="component" value="Unassembled WGS sequence"/>
</dbReference>
<dbReference type="EMBL" id="JBBPBK010000010">
    <property type="protein sequence ID" value="KAK9276973.1"/>
    <property type="molecule type" value="Genomic_DNA"/>
</dbReference>
<dbReference type="Gene3D" id="3.20.20.80">
    <property type="entry name" value="Glycosidases"/>
    <property type="match status" value="1"/>
</dbReference>
<dbReference type="FunFam" id="3.20.20.80:FF:000041">
    <property type="entry name" value="Beta-glucosidase 7"/>
    <property type="match status" value="1"/>
</dbReference>
<dbReference type="InterPro" id="IPR017853">
    <property type="entry name" value="GH"/>
</dbReference>
<dbReference type="InterPro" id="IPR001360">
    <property type="entry name" value="Glyco_hydro_1"/>
</dbReference>
<gene>
    <name evidence="3" type="ORF">L1049_006512</name>
</gene>
<comment type="caution">
    <text evidence="3">The sequence shown here is derived from an EMBL/GenBank/DDBJ whole genome shotgun (WGS) entry which is preliminary data.</text>
</comment>
<dbReference type="PANTHER" id="PTHR10353">
    <property type="entry name" value="GLYCOSYL HYDROLASE"/>
    <property type="match status" value="1"/>
</dbReference>
<organism evidence="3 4">
    <name type="scientific">Liquidambar formosana</name>
    <name type="common">Formosan gum</name>
    <dbReference type="NCBI Taxonomy" id="63359"/>
    <lineage>
        <taxon>Eukaryota</taxon>
        <taxon>Viridiplantae</taxon>
        <taxon>Streptophyta</taxon>
        <taxon>Embryophyta</taxon>
        <taxon>Tracheophyta</taxon>
        <taxon>Spermatophyta</taxon>
        <taxon>Magnoliopsida</taxon>
        <taxon>eudicotyledons</taxon>
        <taxon>Gunneridae</taxon>
        <taxon>Pentapetalae</taxon>
        <taxon>Saxifragales</taxon>
        <taxon>Altingiaceae</taxon>
        <taxon>Liquidambar</taxon>
    </lineage>
</organism>
<evidence type="ECO:0000256" key="1">
    <source>
        <dbReference type="ARBA" id="ARBA00010838"/>
    </source>
</evidence>
<dbReference type="GO" id="GO:0005975">
    <property type="term" value="P:carbohydrate metabolic process"/>
    <property type="evidence" value="ECO:0007669"/>
    <property type="project" value="InterPro"/>
</dbReference>
<dbReference type="PANTHER" id="PTHR10353:SF154">
    <property type="entry name" value="BETA-GLUCOSIDASE 9-RELATED"/>
    <property type="match status" value="1"/>
</dbReference>
<accession>A0AAP0RHF1</accession>
<evidence type="ECO:0000256" key="2">
    <source>
        <dbReference type="RuleBase" id="RU003690"/>
    </source>
</evidence>
<comment type="similarity">
    <text evidence="1 2">Belongs to the glycosyl hydrolase 1 family.</text>
</comment>
<dbReference type="SUPFAM" id="SSF51445">
    <property type="entry name" value="(Trans)glycosidases"/>
    <property type="match status" value="1"/>
</dbReference>
<proteinExistence type="inferred from homology"/>
<dbReference type="GO" id="GO:0008422">
    <property type="term" value="F:beta-glucosidase activity"/>
    <property type="evidence" value="ECO:0007669"/>
    <property type="project" value="TreeGrafter"/>
</dbReference>
<sequence>MSLPNVASSKCSFASPPLTYILEQKKPVYCWAEEGIARSDFPPSFKFGASTSAIQTESHPTDGGRGPSTWDSFIGDLPAIQSYTKYKEDVWCLKNMKADVYRFSISWPRILPKGKKGGGINQEGIDFYNNLIDELTSNGIKPFVTLFHFDLPSALQEDYNGFLSSNFVGDFNDFADICFNNFGDRVKCWATFNEPEVFCVYGYATNLSIEDDPTQYPYMAAHNLILAHATAVKTYRENYQSTQNGKIGMSLSAQWFLPLTNTPSDVSAANRAWDFFIGWFLDPMVMGDYPFSMKAIVRDRLPQFTEEEQELVKGSYDFVAINYYTSQYTKGLRFSAGDVPTSYHNDQYLQMLTEKDGVPIGPQAEGCDQIYVYPQGLGNILLNLKLKYNDPLIYITENGYPQKRDDSIPLEKALEDDIRIEFIKDHLGYVLKALRDGVNVGGYFIWALMDCMEVGSGYTVRYGLNYTDYSDDYKRIPKKSAKWLNHFLTSSPPKESTSKSCDASWDGRVCFEKMTPARAAFFLLLSCLTSVCYRD</sequence>
<protein>
    <submittedName>
        <fullName evidence="3">Uncharacterized protein</fullName>
    </submittedName>
</protein>
<dbReference type="Pfam" id="PF00232">
    <property type="entry name" value="Glyco_hydro_1"/>
    <property type="match status" value="1"/>
</dbReference>
<dbReference type="PRINTS" id="PR00131">
    <property type="entry name" value="GLHYDRLASE1"/>
</dbReference>
<name>A0AAP0RHF1_LIQFO</name>